<accession>A0AAW1GQM1</accession>
<protein>
    <recommendedName>
        <fullName evidence="2">separase</fullName>
        <ecNumber evidence="2">3.4.22.49</ecNumber>
    </recommendedName>
</protein>
<dbReference type="PANTHER" id="PTHR12792">
    <property type="entry name" value="EXTRA SPINDLE POLES 1-RELATED"/>
    <property type="match status" value="1"/>
</dbReference>
<gene>
    <name evidence="6" type="ORF">RND81_14G098400</name>
</gene>
<keyword evidence="3" id="KW-0378">Hydrolase</keyword>
<keyword evidence="4" id="KW-0159">Chromosome partition</keyword>
<feature type="domain" description="Peptidase C50" evidence="5">
    <location>
        <begin position="1881"/>
        <end position="1975"/>
    </location>
</feature>
<evidence type="ECO:0000256" key="1">
    <source>
        <dbReference type="ARBA" id="ARBA00000451"/>
    </source>
</evidence>
<dbReference type="Proteomes" id="UP001443914">
    <property type="component" value="Unassembled WGS sequence"/>
</dbReference>
<organism evidence="6 7">
    <name type="scientific">Saponaria officinalis</name>
    <name type="common">Common soapwort</name>
    <name type="synonym">Lychnis saponaria</name>
    <dbReference type="NCBI Taxonomy" id="3572"/>
    <lineage>
        <taxon>Eukaryota</taxon>
        <taxon>Viridiplantae</taxon>
        <taxon>Streptophyta</taxon>
        <taxon>Embryophyta</taxon>
        <taxon>Tracheophyta</taxon>
        <taxon>Spermatophyta</taxon>
        <taxon>Magnoliopsida</taxon>
        <taxon>eudicotyledons</taxon>
        <taxon>Gunneridae</taxon>
        <taxon>Pentapetalae</taxon>
        <taxon>Caryophyllales</taxon>
        <taxon>Caryophyllaceae</taxon>
        <taxon>Caryophylleae</taxon>
        <taxon>Saponaria</taxon>
    </lineage>
</organism>
<dbReference type="Pfam" id="PF25113">
    <property type="entry name" value="TPR_ESP1_2nd"/>
    <property type="match status" value="1"/>
</dbReference>
<dbReference type="InterPro" id="IPR030397">
    <property type="entry name" value="SEPARIN_core_dom"/>
</dbReference>
<dbReference type="InterPro" id="IPR056932">
    <property type="entry name" value="TPR_ESP1_2nd"/>
</dbReference>
<dbReference type="GO" id="GO:0005737">
    <property type="term" value="C:cytoplasm"/>
    <property type="evidence" value="ECO:0007669"/>
    <property type="project" value="TreeGrafter"/>
</dbReference>
<evidence type="ECO:0000256" key="2">
    <source>
        <dbReference type="ARBA" id="ARBA00012489"/>
    </source>
</evidence>
<dbReference type="InterPro" id="IPR005314">
    <property type="entry name" value="Peptidase_C50"/>
</dbReference>
<dbReference type="Pfam" id="PF03568">
    <property type="entry name" value="Separin_C"/>
    <property type="match status" value="1"/>
</dbReference>
<dbReference type="PROSITE" id="PS51700">
    <property type="entry name" value="SEPARIN"/>
    <property type="match status" value="1"/>
</dbReference>
<dbReference type="GO" id="GO:0006508">
    <property type="term" value="P:proteolysis"/>
    <property type="evidence" value="ECO:0007669"/>
    <property type="project" value="InterPro"/>
</dbReference>
<keyword evidence="7" id="KW-1185">Reference proteome</keyword>
<evidence type="ECO:0000256" key="4">
    <source>
        <dbReference type="ARBA" id="ARBA00022829"/>
    </source>
</evidence>
<dbReference type="GO" id="GO:0072686">
    <property type="term" value="C:mitotic spindle"/>
    <property type="evidence" value="ECO:0007669"/>
    <property type="project" value="TreeGrafter"/>
</dbReference>
<evidence type="ECO:0000313" key="6">
    <source>
        <dbReference type="EMBL" id="KAK9665218.1"/>
    </source>
</evidence>
<evidence type="ECO:0000259" key="5">
    <source>
        <dbReference type="PROSITE" id="PS51700"/>
    </source>
</evidence>
<proteinExistence type="predicted"/>
<comment type="caution">
    <text evidence="6">The sequence shown here is derived from an EMBL/GenBank/DDBJ whole genome shotgun (WGS) entry which is preliminary data.</text>
</comment>
<dbReference type="PANTHER" id="PTHR12792:SF0">
    <property type="entry name" value="SEPARIN"/>
    <property type="match status" value="1"/>
</dbReference>
<comment type="catalytic activity">
    <reaction evidence="1">
        <text>All bonds known to be hydrolyzed by this endopeptidase have arginine in P1 and an acidic residue in P4. P6 is often occupied by an acidic residue or by a hydroxy-amino-acid residue, the phosphorylation of which enhances cleavage.</text>
        <dbReference type="EC" id="3.4.22.49"/>
    </reaction>
</comment>
<dbReference type="GO" id="GO:0004197">
    <property type="term" value="F:cysteine-type endopeptidase activity"/>
    <property type="evidence" value="ECO:0007669"/>
    <property type="project" value="InterPro"/>
</dbReference>
<dbReference type="GO" id="GO:0005634">
    <property type="term" value="C:nucleus"/>
    <property type="evidence" value="ECO:0007669"/>
    <property type="project" value="InterPro"/>
</dbReference>
<dbReference type="InterPro" id="IPR056933">
    <property type="entry name" value="TPR_ESP1"/>
</dbReference>
<name>A0AAW1GQM1_SAPOF</name>
<evidence type="ECO:0000313" key="7">
    <source>
        <dbReference type="Proteomes" id="UP001443914"/>
    </source>
</evidence>
<dbReference type="Pfam" id="PF25110">
    <property type="entry name" value="TPR_ESP1"/>
    <property type="match status" value="1"/>
</dbReference>
<sequence length="2112" mass="236870">MDAPSQASSLLAKLEAYDFTNINTLFSSFLHPFSLLIAPNSQNPNKKSLKSKKPSSSSSSSSIRSLVKTYLPFISKSLSLLPKRLFESPKHPKTVEFVAELIEAYRVCLDCLTVMSSELSNKPYSVHLQWVRYVHCLVRWERYEEGFDEGVRVLNWLGRVDLEGFRFRVSISTGEFVPKLVECIDCDDGGVNCEQDGDEFVRLVVDLVSIIVQCVLNGRSKDAGKYSGLLVLLREVRPWFSHMEVSASRKLQRKLLEHMKKATEFLLREVNHFGVDLVSEFCAATFNEYAQLLNALTTQITIREEVEEFVCFLCSCVNICRSASKKVQCAVALNLNKSASKFSQDLVYISLVQRIYATGLNLSEFGAAKGSTTAASLGFLPKVWDKLKDLSCILESGKSYYHSKSEVDLSLYLNALKSMCGPLAQFIYNERKMILKEDIEPLLGQALKLIQEAFMEFSYLFHRCEEKEGGGGKIDLVVLSISVASFTLSLKLFCNTKESKKLVKHLLSDKRIMMLQPQMLDSLVRMLHHFFKEFYQHEQFREAAKVGNFCCSAYWSRCILLCERVVSKIKGSGVELSESMIVNSVNEACKYNSHLMDILQKMDSSNVDDVILYGLEKWCHARNLCRTLLCPEALMKCWVKRQCKKYANTDTNAPIFGSRLLCSSYIKNQNVSLEIIAIIFDQELSLYQDFSSCYPEFCQRMQLAIIDILLQKMHLMNQCLQRSVVLAKKGLLLRNQVGGLESCIDCLSEAIRSIDDLPGMTEDQCTIVSNQLAILYCLRALSTQEAIPCSKQDFFIDIRKAVNIWLMSDAPDHFSSISSDVGCVYVLKLLYHIADLLSIKGDGTLHSDVLHVILKVLKKMDVSLEKCLALLWEARRVNHALCVIPVNEAFIVALSNLYGKEAESFEIWVNCVKDSRTLSVGLKQKFSFLPSIFPLVFHQHKNLLQPDISVDEARQVASDLISNASVSSSSAFLAGHICYDLSERLSASGKIIEALLYAKEAHGVRSKLLQKHFSFKYEQHEVSHDETAHRSSNCVSQFKVLSQVAIGVWPYHTKSVEKSDGFVLTPWNVLRSFLESSLQVGILHETLGNVAEAEALFLVGKSISCLQNLPLFVISFSCCLGKVYHGKGLLDLAHKELATAQQVMTDERISDSCSKCSLMLESSVNEQLGNLSRKGVISAGANPYEMSLRRLISLEKGDLTVWLKEIDSGQTFLQSEDSMGADLDTGNDRPTTINKTRRTKIKADGKNSQKPKKVLESQVNVKPCVPVQNSRVTRSRKQSSQSIRARCEEELFSVTNHYSDRQIESEMTSVSNRVDCEKCLLGKVKSSSSLSFLIQMKWEYVRRRQILRLLIGLGKCQESCFAIVAPHRIYLKCIAILRGGNDCHCSSYTAFDFEFIGKGIPRDSLALECAEIIYSIGWYMSKVLYSSDIRTVHPVLSSVKIPDVVSLLKHAYVLSREIPLQFQKVSKLLSLIFLVSASRENLSSGNDRSDNYWAAYFHQAAIGAHYNLRLFSAITDKCVSPMFSESKGSQALAGAGMTVDMRTFLRLVPESTNEMETSMANFFESLPDSAVVCLSFLGKSYVSLIDGLMHYSSSVYGLLLLSHLNADSEPVVILLPLSSIVDDVESSFSCSVVGETVGRKEWRSPWGSGALVDDVAPLFKSILRENYLSCSSYPEEDTEKNRQMWWSQRYSLDDSLQNLVWEMEESWLGPWKHLLLGRLLDAESLIPAAKELIQEIQDRYKLRVNESVLKTVLGGMKSINWEKERIPKVFLEKGCCICSASDCGEDKCSALDEACSEADYILGSVFAAVNREEEEYCTRREPVVLVLDSNVQMLPWENMPIMRDQEVYRVPSVASISVALQRRSALEKTGRISARFPLIDPLDAFYLLNPSGDLSCTQAEFEDWFKSQKIQGMSGVAPSTTDWTTALENHDLFLYFGHGSGAQYMPLEKVKKVENCAATLLMGCCSGTLNLNGHYPPVGAPLSYILAGAPIVIANLWEVTDRDIDRFAKAMLKSFMEERSMSSTGCIQCSLLAEEFESMNVDEKQGNPKRGRGKKKPTKTVPDVAGGYCFKHKSRAGYFVSQARKACKLPYLIGAAPVCYGVPTGIRKKRDV</sequence>
<dbReference type="EMBL" id="JBDFQZ010000014">
    <property type="protein sequence ID" value="KAK9665218.1"/>
    <property type="molecule type" value="Genomic_DNA"/>
</dbReference>
<evidence type="ECO:0000256" key="3">
    <source>
        <dbReference type="ARBA" id="ARBA00022801"/>
    </source>
</evidence>
<dbReference type="EC" id="3.4.22.49" evidence="2"/>
<dbReference type="GO" id="GO:0051307">
    <property type="term" value="P:meiotic chromosome separation"/>
    <property type="evidence" value="ECO:0007669"/>
    <property type="project" value="TreeGrafter"/>
</dbReference>
<reference evidence="6" key="1">
    <citation type="submission" date="2024-03" db="EMBL/GenBank/DDBJ databases">
        <title>WGS assembly of Saponaria officinalis var. Norfolk2.</title>
        <authorList>
            <person name="Jenkins J."/>
            <person name="Shu S."/>
            <person name="Grimwood J."/>
            <person name="Barry K."/>
            <person name="Goodstein D."/>
            <person name="Schmutz J."/>
            <person name="Leebens-Mack J."/>
            <person name="Osbourn A."/>
        </authorList>
    </citation>
    <scope>NUCLEOTIDE SEQUENCE [LARGE SCALE GENOMIC DNA]</scope>
    <source>
        <strain evidence="6">JIC</strain>
    </source>
</reference>